<reference evidence="2 3" key="1">
    <citation type="journal article" date="2010" name="Nature">
        <title>The Ectocarpus genome and the independent evolution of multicellularity in brown algae.</title>
        <authorList>
            <person name="Cock J.M."/>
            <person name="Sterck L."/>
            <person name="Rouze P."/>
            <person name="Scornet D."/>
            <person name="Allen A.E."/>
            <person name="Amoutzias G."/>
            <person name="Anthouard V."/>
            <person name="Artiguenave F."/>
            <person name="Aury J.M."/>
            <person name="Badger J.H."/>
            <person name="Beszteri B."/>
            <person name="Billiau K."/>
            <person name="Bonnet E."/>
            <person name="Bothwell J.H."/>
            <person name="Bowler C."/>
            <person name="Boyen C."/>
            <person name="Brownlee C."/>
            <person name="Carrano C.J."/>
            <person name="Charrier B."/>
            <person name="Cho G.Y."/>
            <person name="Coelho S.M."/>
            <person name="Collen J."/>
            <person name="Corre E."/>
            <person name="Da Silva C."/>
            <person name="Delage L."/>
            <person name="Delaroque N."/>
            <person name="Dittami S.M."/>
            <person name="Doulbeau S."/>
            <person name="Elias M."/>
            <person name="Farnham G."/>
            <person name="Gachon C.M."/>
            <person name="Gschloessl B."/>
            <person name="Heesch S."/>
            <person name="Jabbari K."/>
            <person name="Jubin C."/>
            <person name="Kawai H."/>
            <person name="Kimura K."/>
            <person name="Kloareg B."/>
            <person name="Kupper F.C."/>
            <person name="Lang D."/>
            <person name="Le Bail A."/>
            <person name="Leblanc C."/>
            <person name="Lerouge P."/>
            <person name="Lohr M."/>
            <person name="Lopez P.J."/>
            <person name="Martens C."/>
            <person name="Maumus F."/>
            <person name="Michel G."/>
            <person name="Miranda-Saavedra D."/>
            <person name="Morales J."/>
            <person name="Moreau H."/>
            <person name="Motomura T."/>
            <person name="Nagasato C."/>
            <person name="Napoli C.A."/>
            <person name="Nelson D.R."/>
            <person name="Nyvall-Collen P."/>
            <person name="Peters A.F."/>
            <person name="Pommier C."/>
            <person name="Potin P."/>
            <person name="Poulain J."/>
            <person name="Quesneville H."/>
            <person name="Read B."/>
            <person name="Rensing S.A."/>
            <person name="Ritter A."/>
            <person name="Rousvoal S."/>
            <person name="Samanta M."/>
            <person name="Samson G."/>
            <person name="Schroeder D.C."/>
            <person name="Segurens B."/>
            <person name="Strittmatter M."/>
            <person name="Tonon T."/>
            <person name="Tregear J.W."/>
            <person name="Valentin K."/>
            <person name="von Dassow P."/>
            <person name="Yamagishi T."/>
            <person name="Van de Peer Y."/>
            <person name="Wincker P."/>
        </authorList>
    </citation>
    <scope>NUCLEOTIDE SEQUENCE [LARGE SCALE GENOMIC DNA]</scope>
    <source>
        <strain evidence="3">Ec32 / CCAP1310/4</strain>
    </source>
</reference>
<evidence type="ECO:0000256" key="1">
    <source>
        <dbReference type="SAM" id="MobiDB-lite"/>
    </source>
</evidence>
<organism evidence="2 3">
    <name type="scientific">Ectocarpus siliculosus</name>
    <name type="common">Brown alga</name>
    <name type="synonym">Conferva siliculosa</name>
    <dbReference type="NCBI Taxonomy" id="2880"/>
    <lineage>
        <taxon>Eukaryota</taxon>
        <taxon>Sar</taxon>
        <taxon>Stramenopiles</taxon>
        <taxon>Ochrophyta</taxon>
        <taxon>PX clade</taxon>
        <taxon>Phaeophyceae</taxon>
        <taxon>Ectocarpales</taxon>
        <taxon>Ectocarpaceae</taxon>
        <taxon>Ectocarpus</taxon>
    </lineage>
</organism>
<protein>
    <submittedName>
        <fullName evidence="2">Uncharacterized protein</fullName>
    </submittedName>
</protein>
<accession>D8LK64</accession>
<feature type="compositionally biased region" description="Low complexity" evidence="1">
    <location>
        <begin position="26"/>
        <end position="41"/>
    </location>
</feature>
<dbReference type="AlphaFoldDB" id="D8LK64"/>
<gene>
    <name evidence="2" type="ORF">Esi_0281_0013</name>
</gene>
<evidence type="ECO:0000313" key="3">
    <source>
        <dbReference type="Proteomes" id="UP000002630"/>
    </source>
</evidence>
<proteinExistence type="predicted"/>
<keyword evidence="3" id="KW-1185">Reference proteome</keyword>
<sequence>MRNVNSATSRLSETRRSNRVWKSGVSPTPSLPSSTPSTRVA</sequence>
<feature type="region of interest" description="Disordered" evidence="1">
    <location>
        <begin position="1"/>
        <end position="41"/>
    </location>
</feature>
<dbReference type="InParanoid" id="D8LK64"/>
<dbReference type="Proteomes" id="UP000002630">
    <property type="component" value="Unassembled WGS sequence"/>
</dbReference>
<feature type="compositionally biased region" description="Polar residues" evidence="1">
    <location>
        <begin position="1"/>
        <end position="11"/>
    </location>
</feature>
<evidence type="ECO:0000313" key="2">
    <source>
        <dbReference type="EMBL" id="CBN76028.1"/>
    </source>
</evidence>
<name>D8LK64_ECTSI</name>
<dbReference type="EMBL" id="FN649760">
    <property type="protein sequence ID" value="CBN76028.1"/>
    <property type="molecule type" value="Genomic_DNA"/>
</dbReference>